<protein>
    <submittedName>
        <fullName evidence="1">DNA-binding protein</fullName>
    </submittedName>
</protein>
<name>A0A4Q8QGX1_9FLAO</name>
<dbReference type="AlphaFoldDB" id="A0A4Q8QGX1"/>
<comment type="caution">
    <text evidence="1">The sequence shown here is derived from an EMBL/GenBank/DDBJ whole genome shotgun (WGS) entry which is preliminary data.</text>
</comment>
<evidence type="ECO:0000313" key="2">
    <source>
        <dbReference type="Proteomes" id="UP000291981"/>
    </source>
</evidence>
<dbReference type="EMBL" id="SGIU01000001">
    <property type="protein sequence ID" value="TAI48997.1"/>
    <property type="molecule type" value="Genomic_DNA"/>
</dbReference>
<dbReference type="OrthoDB" id="1366685at2"/>
<dbReference type="RefSeq" id="WP_130610062.1">
    <property type="nucleotide sequence ID" value="NZ_SGIU01000001.1"/>
</dbReference>
<keyword evidence="2" id="KW-1185">Reference proteome</keyword>
<dbReference type="GO" id="GO:0003677">
    <property type="term" value="F:DNA binding"/>
    <property type="evidence" value="ECO:0007669"/>
    <property type="project" value="UniProtKB-KW"/>
</dbReference>
<dbReference type="Proteomes" id="UP000291981">
    <property type="component" value="Unassembled WGS sequence"/>
</dbReference>
<reference evidence="1 2" key="1">
    <citation type="submission" date="2019-02" db="EMBL/GenBank/DDBJ databases">
        <title>Draft genome sequence of Muricauda sp. 176CP4-71.</title>
        <authorList>
            <person name="Park J.-S."/>
        </authorList>
    </citation>
    <scope>NUCLEOTIDE SEQUENCE [LARGE SCALE GENOMIC DNA]</scope>
    <source>
        <strain evidence="1 2">176CP4-71</strain>
    </source>
</reference>
<organism evidence="1 2">
    <name type="scientific">Flagellimonas allohymeniacidonis</name>
    <dbReference type="NCBI Taxonomy" id="2517819"/>
    <lineage>
        <taxon>Bacteria</taxon>
        <taxon>Pseudomonadati</taxon>
        <taxon>Bacteroidota</taxon>
        <taxon>Flavobacteriia</taxon>
        <taxon>Flavobacteriales</taxon>
        <taxon>Flavobacteriaceae</taxon>
        <taxon>Flagellimonas</taxon>
    </lineage>
</organism>
<proteinExistence type="predicted"/>
<gene>
    <name evidence="1" type="ORF">EW142_04160</name>
</gene>
<evidence type="ECO:0000313" key="1">
    <source>
        <dbReference type="EMBL" id="TAI48997.1"/>
    </source>
</evidence>
<sequence>MYNPYEAILKAIESLKSDIATLSEKIPEEVSVKKYSPKQLANVTPLSEQTIINAIKDGRIKAERFSTKYLIPDKEFLRVCQEVKSIKYQRAS</sequence>
<accession>A0A4Q8QGX1</accession>
<keyword evidence="1" id="KW-0238">DNA-binding</keyword>